<evidence type="ECO:0000313" key="11">
    <source>
        <dbReference type="Proteomes" id="UP000324222"/>
    </source>
</evidence>
<keyword evidence="3 7" id="KW-1133">Transmembrane helix</keyword>
<name>A0A5B7E383_PORTR</name>
<proteinExistence type="predicted"/>
<dbReference type="SUPFAM" id="SSF63712">
    <property type="entry name" value="Nicotinic receptor ligand binding domain-like"/>
    <property type="match status" value="1"/>
</dbReference>
<protein>
    <recommendedName>
        <fullName evidence="9">Neurotransmitter-gated ion-channel ligand-binding domain-containing protein</fullName>
    </recommendedName>
</protein>
<dbReference type="Gene3D" id="2.70.170.10">
    <property type="entry name" value="Neurotransmitter-gated ion-channel ligand-binding domain"/>
    <property type="match status" value="1"/>
</dbReference>
<dbReference type="InterPro" id="IPR038050">
    <property type="entry name" value="Neuro_actylchol_rec"/>
</dbReference>
<dbReference type="PANTHER" id="PTHR18945">
    <property type="entry name" value="NEUROTRANSMITTER GATED ION CHANNEL"/>
    <property type="match status" value="1"/>
</dbReference>
<dbReference type="GO" id="GO:0016020">
    <property type="term" value="C:membrane"/>
    <property type="evidence" value="ECO:0007669"/>
    <property type="project" value="UniProtKB-SubCell"/>
</dbReference>
<dbReference type="Pfam" id="PF02931">
    <property type="entry name" value="Neur_chan_LBD"/>
    <property type="match status" value="1"/>
</dbReference>
<evidence type="ECO:0000256" key="8">
    <source>
        <dbReference type="SAM" id="SignalP"/>
    </source>
</evidence>
<dbReference type="InterPro" id="IPR036719">
    <property type="entry name" value="Neuro-gated_channel_TM_sf"/>
</dbReference>
<dbReference type="SUPFAM" id="SSF57424">
    <property type="entry name" value="LDL receptor-like module"/>
    <property type="match status" value="1"/>
</dbReference>
<feature type="disulfide bond" evidence="6">
    <location>
        <begin position="443"/>
        <end position="458"/>
    </location>
</feature>
<keyword evidence="5 6" id="KW-1015">Disulfide bond</keyword>
<feature type="domain" description="Neurotransmitter-gated ion-channel ligand-binding" evidence="9">
    <location>
        <begin position="465"/>
        <end position="546"/>
    </location>
</feature>
<dbReference type="InterPro" id="IPR002172">
    <property type="entry name" value="LDrepeatLR_classA_rpt"/>
</dbReference>
<feature type="transmembrane region" description="Helical" evidence="7">
    <location>
        <begin position="772"/>
        <end position="791"/>
    </location>
</feature>
<dbReference type="SUPFAM" id="SSF90112">
    <property type="entry name" value="Neurotransmitter-gated ion-channel transmembrane pore"/>
    <property type="match status" value="1"/>
</dbReference>
<dbReference type="InterPro" id="IPR006201">
    <property type="entry name" value="Neur_channel"/>
</dbReference>
<feature type="disulfide bond" evidence="6">
    <location>
        <begin position="424"/>
        <end position="436"/>
    </location>
</feature>
<dbReference type="AlphaFoldDB" id="A0A5B7E383"/>
<keyword evidence="11" id="KW-1185">Reference proteome</keyword>
<feature type="chain" id="PRO_5022806848" description="Neurotransmitter-gated ion-channel ligand-binding domain-containing protein" evidence="8">
    <location>
        <begin position="29"/>
        <end position="842"/>
    </location>
</feature>
<evidence type="ECO:0000313" key="10">
    <source>
        <dbReference type="EMBL" id="MPC27693.1"/>
    </source>
</evidence>
<evidence type="ECO:0000256" key="3">
    <source>
        <dbReference type="ARBA" id="ARBA00022989"/>
    </source>
</evidence>
<dbReference type="GO" id="GO:0005230">
    <property type="term" value="F:extracellular ligand-gated monoatomic ion channel activity"/>
    <property type="evidence" value="ECO:0007669"/>
    <property type="project" value="InterPro"/>
</dbReference>
<dbReference type="CDD" id="cd00112">
    <property type="entry name" value="LDLa"/>
    <property type="match status" value="1"/>
</dbReference>
<dbReference type="Gene3D" id="1.20.58.390">
    <property type="entry name" value="Neurotransmitter-gated ion-channel transmembrane domain"/>
    <property type="match status" value="1"/>
</dbReference>
<keyword evidence="4 7" id="KW-0472">Membrane</keyword>
<feature type="transmembrane region" description="Helical" evidence="7">
    <location>
        <begin position="821"/>
        <end position="839"/>
    </location>
</feature>
<evidence type="ECO:0000259" key="9">
    <source>
        <dbReference type="Pfam" id="PF02931"/>
    </source>
</evidence>
<dbReference type="Proteomes" id="UP000324222">
    <property type="component" value="Unassembled WGS sequence"/>
</dbReference>
<comment type="caution">
    <text evidence="6">Lacks conserved residue(s) required for the propagation of feature annotation.</text>
</comment>
<feature type="signal peptide" evidence="8">
    <location>
        <begin position="1"/>
        <end position="28"/>
    </location>
</feature>
<sequence>MERYLGLPVRLLLALICVLAMVTSKGECVVVVAVENSLGSLCKTFPEDIIFPEGFPSKNATSVGVCLLVKPELTQSDSHSYIASFRTTHVLVNVGITSSITLWLEVNTERHHLNDSLKAEAWNMLCMGLSAAHDTPTPIPEEEHPHSKAYEMWASLQGVTLDVSLGANITAWEEDVWVCVGTRTSWNASFTGFVTGVTLRIGERELTPDNCSLLLDANQLTMPLSESWKTRGPVFALEEDLLQPCDTPMFTLVLREAWGYDKALRWCRSLGGHFPIEKEVTASLVISNCTSEEHLSWTTDASEIAGSYEATCPVLLAGGGVGRRPCLSELECSLCLVPFGLRYTLFGPRTDFNRHYRLSEGQDGSFFFQGTTSNITLSAAGWTLQSSLHRGKLHLNGSWGVMGRRDWRSVYNPQASNILTFTVCNAIQFASNDGVCLRRSERCDGYVQAPDKSDEKECGSRRLLRMDESYDSSVMPFISVEGARYIYYRLSVNVVKKIDAEEDSATLELAMTLKWEDGRVRFVDSKIFYNYFPCHLIWTPTIMMSAGNINGPSVQPAANITMCYFFKGFKDREEVQLDDHLMGESCAEIGWVGRKGVKVLVGVRLEGIALSRGRYVTRANISQSRNFLASYPCMLRVSRYPFGRYMCKLTFVTMHHKVHWKSKDTNVNPHTIKYDGDHDLLDYRLENITLHVHDRVLTLTLHLIGQPDYHLISNFLPSALMFFICYSSFYFPIAEFSGRMNVSLTSLVVLLAFFSQATNSYVKTPYYKLIDVWYVLLLLLCCLVVIANGIVNSLRVQRVTAHSNLAKKVLRAKRLNNGCKIVMPILFGLLVFVFVLFATDTI</sequence>
<gene>
    <name evidence="10" type="ORF">E2C01_020872</name>
</gene>
<comment type="subcellular location">
    <subcellularLocation>
        <location evidence="1">Membrane</location>
        <topology evidence="1">Multi-pass membrane protein</topology>
    </subcellularLocation>
</comment>
<dbReference type="OrthoDB" id="6380893at2759"/>
<evidence type="ECO:0000256" key="7">
    <source>
        <dbReference type="SAM" id="Phobius"/>
    </source>
</evidence>
<organism evidence="10 11">
    <name type="scientific">Portunus trituberculatus</name>
    <name type="common">Swimming crab</name>
    <name type="synonym">Neptunus trituberculatus</name>
    <dbReference type="NCBI Taxonomy" id="210409"/>
    <lineage>
        <taxon>Eukaryota</taxon>
        <taxon>Metazoa</taxon>
        <taxon>Ecdysozoa</taxon>
        <taxon>Arthropoda</taxon>
        <taxon>Crustacea</taxon>
        <taxon>Multicrustacea</taxon>
        <taxon>Malacostraca</taxon>
        <taxon>Eumalacostraca</taxon>
        <taxon>Eucarida</taxon>
        <taxon>Decapoda</taxon>
        <taxon>Pleocyemata</taxon>
        <taxon>Brachyura</taxon>
        <taxon>Eubrachyura</taxon>
        <taxon>Portunoidea</taxon>
        <taxon>Portunidae</taxon>
        <taxon>Portuninae</taxon>
        <taxon>Portunus</taxon>
    </lineage>
</organism>
<dbReference type="EMBL" id="VSRR010001789">
    <property type="protein sequence ID" value="MPC27693.1"/>
    <property type="molecule type" value="Genomic_DNA"/>
</dbReference>
<dbReference type="PROSITE" id="PS50068">
    <property type="entry name" value="LDLRA_2"/>
    <property type="match status" value="1"/>
</dbReference>
<evidence type="ECO:0000256" key="2">
    <source>
        <dbReference type="ARBA" id="ARBA00022692"/>
    </source>
</evidence>
<evidence type="ECO:0000256" key="1">
    <source>
        <dbReference type="ARBA" id="ARBA00004141"/>
    </source>
</evidence>
<dbReference type="InterPro" id="IPR006202">
    <property type="entry name" value="Neur_chan_lig-bd"/>
</dbReference>
<reference evidence="10 11" key="1">
    <citation type="submission" date="2019-05" db="EMBL/GenBank/DDBJ databases">
        <title>Another draft genome of Portunus trituberculatus and its Hox gene families provides insights of decapod evolution.</title>
        <authorList>
            <person name="Jeong J.-H."/>
            <person name="Song I."/>
            <person name="Kim S."/>
            <person name="Choi T."/>
            <person name="Kim D."/>
            <person name="Ryu S."/>
            <person name="Kim W."/>
        </authorList>
    </citation>
    <scope>NUCLEOTIDE SEQUENCE [LARGE SCALE GENOMIC DNA]</scope>
    <source>
        <tissue evidence="10">Muscle</tissue>
    </source>
</reference>
<evidence type="ECO:0000256" key="6">
    <source>
        <dbReference type="PROSITE-ProRule" id="PRU00124"/>
    </source>
</evidence>
<evidence type="ECO:0000256" key="5">
    <source>
        <dbReference type="ARBA" id="ARBA00023157"/>
    </source>
</evidence>
<dbReference type="InterPro" id="IPR036055">
    <property type="entry name" value="LDL_receptor-like_sf"/>
</dbReference>
<evidence type="ECO:0000256" key="4">
    <source>
        <dbReference type="ARBA" id="ARBA00023136"/>
    </source>
</evidence>
<comment type="caution">
    <text evidence="10">The sequence shown here is derived from an EMBL/GenBank/DDBJ whole genome shotgun (WGS) entry which is preliminary data.</text>
</comment>
<dbReference type="Gene3D" id="4.10.400.10">
    <property type="entry name" value="Low-density Lipoprotein Receptor"/>
    <property type="match status" value="1"/>
</dbReference>
<keyword evidence="2 7" id="KW-0812">Transmembrane</keyword>
<accession>A0A5B7E383</accession>
<feature type="transmembrane region" description="Helical" evidence="7">
    <location>
        <begin position="715"/>
        <end position="733"/>
    </location>
</feature>
<feature type="transmembrane region" description="Helical" evidence="7">
    <location>
        <begin position="740"/>
        <end position="757"/>
    </location>
</feature>
<keyword evidence="8" id="KW-0732">Signal</keyword>
<dbReference type="InterPro" id="IPR036734">
    <property type="entry name" value="Neur_chan_lig-bd_sf"/>
</dbReference>
<dbReference type="GO" id="GO:0004888">
    <property type="term" value="F:transmembrane signaling receptor activity"/>
    <property type="evidence" value="ECO:0007669"/>
    <property type="project" value="InterPro"/>
</dbReference>